<dbReference type="SUPFAM" id="SSF57756">
    <property type="entry name" value="Retrovirus zinc finger-like domains"/>
    <property type="match status" value="1"/>
</dbReference>
<keyword evidence="4" id="KW-0378">Hydrolase</keyword>
<dbReference type="GO" id="GO:0016787">
    <property type="term" value="F:hydrolase activity"/>
    <property type="evidence" value="ECO:0007669"/>
    <property type="project" value="UniProtKB-KW"/>
</dbReference>
<accession>A0A6L2M6J6</accession>
<feature type="compositionally biased region" description="Basic residues" evidence="12">
    <location>
        <begin position="1395"/>
        <end position="1420"/>
    </location>
</feature>
<dbReference type="Gene3D" id="3.30.420.10">
    <property type="entry name" value="Ribonuclease H-like superfamily/Ribonuclease H"/>
    <property type="match status" value="1"/>
</dbReference>
<evidence type="ECO:0000313" key="14">
    <source>
        <dbReference type="EMBL" id="GEU69643.1"/>
    </source>
</evidence>
<feature type="compositionally biased region" description="Low complexity" evidence="12">
    <location>
        <begin position="1358"/>
        <end position="1371"/>
    </location>
</feature>
<keyword evidence="2" id="KW-0479">Metal-binding</keyword>
<dbReference type="InterPro" id="IPR057670">
    <property type="entry name" value="SH3_retrovirus"/>
</dbReference>
<dbReference type="InterPro" id="IPR036397">
    <property type="entry name" value="RNaseH_sf"/>
</dbReference>
<evidence type="ECO:0000256" key="9">
    <source>
        <dbReference type="ARBA" id="ARBA00023172"/>
    </source>
</evidence>
<dbReference type="Pfam" id="PF07727">
    <property type="entry name" value="RVT_2"/>
    <property type="match status" value="1"/>
</dbReference>
<evidence type="ECO:0000256" key="7">
    <source>
        <dbReference type="ARBA" id="ARBA00022918"/>
    </source>
</evidence>
<sequence length="1965" mass="224894">MGTFRETLSKGNEGVLHLGPERPRVYSDLSPEEKERFVTTVKLNRGLRDSNYDQLYAYLKQHEGQQNRGEGNNAWGACVAGSRGAHNRVGNSNSCQARQIKCYNCNGIGHIARNCTQPKRPQNSEYIKDKMLLMQAQENGVALDEEQLLFIAADECDAFNSEVDEAPTAQTMFMVNLSSSDPIYDEAGPSYDLDILSEIFWSKDLLKMKEESLKEQTTASRPNKALMVYPLNTPATLVPRVQSRGNTIREFREKISQLTKKHSDADSIHDFKALDSQNKDLHAKVNALHDLNERWRAKNEKVKRHYKELYDLIKITCAKTIDKTNSLLIEVANLKAQITENHKSNCVTMPAIKSKVLAPGMYFIDVKPVPPRNRNNREVYLDYLKHLKESVKTLREIIEEARVEKPFDSSLASACRYTKHSQELTMNKTNEHVIPSTGVKGVTAASGSKHRSNTKKDRTLPAKSDMKKVKQVWQETKKLFATVVRFGNDHFGAIMGYEDYVIGDSVIFRVYYVEGLGHNLFFVKQFSNSDMEVTFRKHSCYVRDTNGVELIKGSRGSNLYTISVADMMKSSPIFLLSKASKNKSSLWHRRLNHLNFGTINELAKKDLVRGLPRLKFKKARLCSACQLGKSKKHTHKPKAENINLEVLHTLHMDLCGTMRVKIINGKKYILVIVDDYLRFTWVKFLRSKDETPEFVIKFLKQIQAEDVATSCYTQNRSLIHTRHNKTPYELVRDKKPDLTFLRVFGALCYPTNEREDLGKLQPTADIGIFVGYASSWKGYRIYNKRTRRIMETIHVQFDEFSEPIALVRLSTGPALTFFTPGQINESAIMEDNPLAPVDNDPFVNVFALEPSSKVSSSGDWIYKVKLDKYGDVLKHKARLVAKGYRQEEGIYFEESFLPVACIKAIRIFIANAASKNMTIYQMDVKIAFLDGELREEVHVSQPEGFLDPDHPTHVYCLKKALYGLNRAPRAWYDTLSRFLLDNKFLKEILKKFGMDSCDPVDTPMVDRLKLDEDPLGIPVDQNQFRSMVGSLMYLTASRPDLVFDVCMYTAMALTAYADVDHAGCQDTRRSTSGSAQFLRDKLVIWSSKKHKSTMISTTGAEYIAMFRCCAQILWMRSQLTDYSFAFNKIPLYCDNCSAIALCCNNVQHSWSKHIDIWHHFIREQVEKGVVELYFVTTDYQLADIFTKALPRERFEFLLSRLDKMADENVPAPAPTRSDDQILPFAAWVPIIKSNFVLDLHKKQKNSIFQISIDILQNTSFFRAFTASASVPAIYIQQFWNTLTYEAKIGAYNFQLDETRIILDANLLRDSLEIMPIDQAHQFVSPPSGDAIMDFVNQLGYTKPKRKERRRLRVPSNPSQSLLSRSQASQHLYQSQRQPRKDLLRPPLLSHPSRSLLKKSQPKPHHPKSGKGKITKVRKVKSPFQLVDEPNEEPVQFEPEPELKHQGEGDEDDMEHVIQMKATQPLPIVKGKGKATVTEEQAPQSLLALYTPKRRSTTDQFIFQRQTLAIEASSTGPSAQAQDDTYANIVCDSPSPANAKTSDAFKKTNSGGDTKIVQIYEEQGKDVDKQVNLEEKMDKLDQGQARSDLGKTSESRPPPEQNLEDSYAIRDEFINDKSSEDEQKKPNVEAEVVFMVTVPIYQASSSVPLLSTPMPAEALATMYQALVENSLLKKTGEMRTFMNWYCQHMGKTELTQADFKGQAYEVVKAFYPDIVHLQFQMEECHKILTDQIDWANLEGDQVRIDISKPLPLSGPPDDISAFYGISHWWFNRQKFYIDRHIADSSRKVVRTHMHILSVVSIKAYSRYGYDYLKEITLCRADYQEYMIAKKDFKNLYPSYFEDLNLLLLEGYLNRLSGSDKRFEYKHDYIIIASPRAVVFPVGNNEGKIMRFNEIYKFSDGMLTNIMEALDYRVKEYKVNRLKPGMNTWFWTDKDVSKSKEFIHAIGQRLKTRRIFQNLECFVGGRV</sequence>
<dbReference type="GO" id="GO:0003964">
    <property type="term" value="F:RNA-directed DNA polymerase activity"/>
    <property type="evidence" value="ECO:0007669"/>
    <property type="project" value="UniProtKB-KW"/>
</dbReference>
<feature type="compositionally biased region" description="Basic residues" evidence="12">
    <location>
        <begin position="1343"/>
        <end position="1352"/>
    </location>
</feature>
<dbReference type="InterPro" id="IPR012337">
    <property type="entry name" value="RNaseH-like_sf"/>
</dbReference>
<keyword evidence="11" id="KW-0862">Zinc</keyword>
<keyword evidence="8" id="KW-0808">Transferase</keyword>
<keyword evidence="8" id="KW-0548">Nucleotidyltransferase</keyword>
<dbReference type="InterPro" id="IPR025724">
    <property type="entry name" value="GAG-pre-integrase_dom"/>
</dbReference>
<dbReference type="GO" id="GO:0004519">
    <property type="term" value="F:endonuclease activity"/>
    <property type="evidence" value="ECO:0007669"/>
    <property type="project" value="UniProtKB-KW"/>
</dbReference>
<dbReference type="Pfam" id="PF13976">
    <property type="entry name" value="gag_pre-integrs"/>
    <property type="match status" value="1"/>
</dbReference>
<dbReference type="SMART" id="SM00343">
    <property type="entry name" value="ZnF_C2HC"/>
    <property type="match status" value="1"/>
</dbReference>
<feature type="region of interest" description="Disordered" evidence="12">
    <location>
        <begin position="1577"/>
        <end position="1605"/>
    </location>
</feature>
<evidence type="ECO:0000256" key="10">
    <source>
        <dbReference type="ARBA" id="ARBA00023268"/>
    </source>
</evidence>
<dbReference type="GO" id="GO:0015074">
    <property type="term" value="P:DNA integration"/>
    <property type="evidence" value="ECO:0007669"/>
    <property type="project" value="UniProtKB-KW"/>
</dbReference>
<feature type="region of interest" description="Disordered" evidence="12">
    <location>
        <begin position="1529"/>
        <end position="1549"/>
    </location>
</feature>
<feature type="domain" description="CCHC-type" evidence="13">
    <location>
        <begin position="101"/>
        <end position="117"/>
    </location>
</feature>
<dbReference type="SUPFAM" id="SSF56672">
    <property type="entry name" value="DNA/RNA polymerases"/>
    <property type="match status" value="1"/>
</dbReference>
<evidence type="ECO:0000259" key="13">
    <source>
        <dbReference type="PROSITE" id="PS50158"/>
    </source>
</evidence>
<dbReference type="PANTHER" id="PTHR42648">
    <property type="entry name" value="TRANSPOSASE, PUTATIVE-RELATED"/>
    <property type="match status" value="1"/>
</dbReference>
<evidence type="ECO:0000256" key="1">
    <source>
        <dbReference type="ARBA" id="ARBA00022722"/>
    </source>
</evidence>
<evidence type="ECO:0000256" key="6">
    <source>
        <dbReference type="ARBA" id="ARBA00022908"/>
    </source>
</evidence>
<keyword evidence="5" id="KW-0460">Magnesium</keyword>
<evidence type="ECO:0000256" key="8">
    <source>
        <dbReference type="ARBA" id="ARBA00022932"/>
    </source>
</evidence>
<dbReference type="InterPro" id="IPR036875">
    <property type="entry name" value="Znf_CCHC_sf"/>
</dbReference>
<comment type="caution">
    <text evidence="14">The sequence shown here is derived from an EMBL/GenBank/DDBJ whole genome shotgun (WGS) entry which is preliminary data.</text>
</comment>
<keyword evidence="10" id="KW-0511">Multifunctional enzyme</keyword>
<dbReference type="InterPro" id="IPR039537">
    <property type="entry name" value="Retrotran_Ty1/copia-like"/>
</dbReference>
<dbReference type="GO" id="GO:0003887">
    <property type="term" value="F:DNA-directed DNA polymerase activity"/>
    <property type="evidence" value="ECO:0007669"/>
    <property type="project" value="UniProtKB-KW"/>
</dbReference>
<dbReference type="InterPro" id="IPR013103">
    <property type="entry name" value="RVT_2"/>
</dbReference>
<feature type="region of interest" description="Disordered" evidence="12">
    <location>
        <begin position="1343"/>
        <end position="1448"/>
    </location>
</feature>
<dbReference type="InterPro" id="IPR043502">
    <property type="entry name" value="DNA/RNA_pol_sf"/>
</dbReference>
<name>A0A6L2M6J6_TANCI</name>
<keyword evidence="3" id="KW-0255">Endonuclease</keyword>
<dbReference type="PROSITE" id="PS50158">
    <property type="entry name" value="ZF_CCHC"/>
    <property type="match status" value="1"/>
</dbReference>
<feature type="compositionally biased region" description="Low complexity" evidence="12">
    <location>
        <begin position="1384"/>
        <end position="1394"/>
    </location>
</feature>
<evidence type="ECO:0000256" key="5">
    <source>
        <dbReference type="ARBA" id="ARBA00022842"/>
    </source>
</evidence>
<reference evidence="14" key="1">
    <citation type="journal article" date="2019" name="Sci. Rep.">
        <title>Draft genome of Tanacetum cinerariifolium, the natural source of mosquito coil.</title>
        <authorList>
            <person name="Yamashiro T."/>
            <person name="Shiraishi A."/>
            <person name="Satake H."/>
            <person name="Nakayama K."/>
        </authorList>
    </citation>
    <scope>NUCLEOTIDE SEQUENCE</scope>
</reference>
<protein>
    <submittedName>
        <fullName evidence="14">Retrovirus-related Pol polyprotein from transposon TNT 1-94</fullName>
    </submittedName>
</protein>
<keyword evidence="8" id="KW-0239">DNA-directed DNA polymerase</keyword>
<dbReference type="EMBL" id="BKCJ010005972">
    <property type="protein sequence ID" value="GEU69643.1"/>
    <property type="molecule type" value="Genomic_DNA"/>
</dbReference>
<dbReference type="GO" id="GO:0003676">
    <property type="term" value="F:nucleic acid binding"/>
    <property type="evidence" value="ECO:0007669"/>
    <property type="project" value="InterPro"/>
</dbReference>
<dbReference type="InterPro" id="IPR001878">
    <property type="entry name" value="Znf_CCHC"/>
</dbReference>
<keyword evidence="7" id="KW-0695">RNA-directed DNA polymerase</keyword>
<evidence type="ECO:0000256" key="3">
    <source>
        <dbReference type="ARBA" id="ARBA00022759"/>
    </source>
</evidence>
<organism evidence="14">
    <name type="scientific">Tanacetum cinerariifolium</name>
    <name type="common">Dalmatian daisy</name>
    <name type="synonym">Chrysanthemum cinerariifolium</name>
    <dbReference type="NCBI Taxonomy" id="118510"/>
    <lineage>
        <taxon>Eukaryota</taxon>
        <taxon>Viridiplantae</taxon>
        <taxon>Streptophyta</taxon>
        <taxon>Embryophyta</taxon>
        <taxon>Tracheophyta</taxon>
        <taxon>Spermatophyta</taxon>
        <taxon>Magnoliopsida</taxon>
        <taxon>eudicotyledons</taxon>
        <taxon>Gunneridae</taxon>
        <taxon>Pentapetalae</taxon>
        <taxon>asterids</taxon>
        <taxon>campanulids</taxon>
        <taxon>Asterales</taxon>
        <taxon>Asteraceae</taxon>
        <taxon>Asteroideae</taxon>
        <taxon>Anthemideae</taxon>
        <taxon>Anthemidinae</taxon>
        <taxon>Tanacetum</taxon>
    </lineage>
</organism>
<gene>
    <name evidence="14" type="ORF">Tci_041621</name>
</gene>
<feature type="compositionally biased region" description="Polar residues" evidence="12">
    <location>
        <begin position="1534"/>
        <end position="1549"/>
    </location>
</feature>
<keyword evidence="6" id="KW-0229">DNA integration</keyword>
<dbReference type="GO" id="GO:0006310">
    <property type="term" value="P:DNA recombination"/>
    <property type="evidence" value="ECO:0007669"/>
    <property type="project" value="UniProtKB-KW"/>
</dbReference>
<proteinExistence type="predicted"/>
<evidence type="ECO:0000256" key="11">
    <source>
        <dbReference type="PROSITE-ProRule" id="PRU00047"/>
    </source>
</evidence>
<dbReference type="Pfam" id="PF00098">
    <property type="entry name" value="zf-CCHC"/>
    <property type="match status" value="1"/>
</dbReference>
<dbReference type="GO" id="GO:0008270">
    <property type="term" value="F:zinc ion binding"/>
    <property type="evidence" value="ECO:0007669"/>
    <property type="project" value="UniProtKB-KW"/>
</dbReference>
<keyword evidence="9" id="KW-0233">DNA recombination</keyword>
<dbReference type="SUPFAM" id="SSF53098">
    <property type="entry name" value="Ribonuclease H-like"/>
    <property type="match status" value="1"/>
</dbReference>
<feature type="region of interest" description="Disordered" evidence="12">
    <location>
        <begin position="438"/>
        <end position="461"/>
    </location>
</feature>
<keyword evidence="1" id="KW-0540">Nuclease</keyword>
<dbReference type="Pfam" id="PF25597">
    <property type="entry name" value="SH3_retrovirus"/>
    <property type="match status" value="1"/>
</dbReference>
<dbReference type="PANTHER" id="PTHR42648:SF11">
    <property type="entry name" value="TRANSPOSON TY4-P GAG-POL POLYPROTEIN"/>
    <property type="match status" value="1"/>
</dbReference>
<evidence type="ECO:0000256" key="4">
    <source>
        <dbReference type="ARBA" id="ARBA00022801"/>
    </source>
</evidence>
<keyword evidence="11" id="KW-0863">Zinc-finger</keyword>
<evidence type="ECO:0000256" key="2">
    <source>
        <dbReference type="ARBA" id="ARBA00022723"/>
    </source>
</evidence>
<evidence type="ECO:0000256" key="12">
    <source>
        <dbReference type="SAM" id="MobiDB-lite"/>
    </source>
</evidence>
<dbReference type="CDD" id="cd09272">
    <property type="entry name" value="RNase_HI_RT_Ty1"/>
    <property type="match status" value="1"/>
</dbReference>
<dbReference type="Gene3D" id="4.10.60.10">
    <property type="entry name" value="Zinc finger, CCHC-type"/>
    <property type="match status" value="1"/>
</dbReference>